<dbReference type="GO" id="GO:0000287">
    <property type="term" value="F:magnesium ion binding"/>
    <property type="evidence" value="ECO:0007669"/>
    <property type="project" value="UniProtKB-UniRule"/>
</dbReference>
<dbReference type="GO" id="GO:0006189">
    <property type="term" value="P:'de novo' IMP biosynthetic process"/>
    <property type="evidence" value="ECO:0007669"/>
    <property type="project" value="UniProtKB-UniRule"/>
</dbReference>
<dbReference type="Pfam" id="PF02769">
    <property type="entry name" value="AIRS_C"/>
    <property type="match status" value="2"/>
</dbReference>
<dbReference type="InterPro" id="IPR041609">
    <property type="entry name" value="PurL_linker"/>
</dbReference>
<dbReference type="Pfam" id="PF00586">
    <property type="entry name" value="AIRS"/>
    <property type="match status" value="2"/>
</dbReference>
<feature type="domain" description="PurM-like C-terminal" evidence="10">
    <location>
        <begin position="580"/>
        <end position="725"/>
    </location>
</feature>
<feature type="binding site" evidence="8">
    <location>
        <position position="116"/>
    </location>
    <ligand>
        <name>substrate</name>
    </ligand>
</feature>
<evidence type="ECO:0000259" key="10">
    <source>
        <dbReference type="Pfam" id="PF02769"/>
    </source>
</evidence>
<feature type="domain" description="PurM-like C-terminal" evidence="10">
    <location>
        <begin position="202"/>
        <end position="359"/>
    </location>
</feature>
<dbReference type="NCBIfam" id="TIGR01736">
    <property type="entry name" value="FGAM_synth_II"/>
    <property type="match status" value="1"/>
</dbReference>
<feature type="binding site" evidence="8">
    <location>
        <position position="538"/>
    </location>
    <ligand>
        <name>ATP</name>
        <dbReference type="ChEBI" id="CHEBI:30616"/>
    </ligand>
</feature>
<comment type="subcellular location">
    <subcellularLocation>
        <location evidence="8">Cytoplasm</location>
    </subcellularLocation>
</comment>
<feature type="binding site" evidence="8">
    <location>
        <position position="501"/>
    </location>
    <ligand>
        <name>ATP</name>
        <dbReference type="ChEBI" id="CHEBI:30616"/>
    </ligand>
</feature>
<dbReference type="PANTHER" id="PTHR43555:SF1">
    <property type="entry name" value="PHOSPHORIBOSYLFORMYLGLYCINAMIDINE SYNTHASE SUBUNIT PURL"/>
    <property type="match status" value="1"/>
</dbReference>
<name>A0A7C5DF23_9CHLB</name>
<reference evidence="12" key="1">
    <citation type="journal article" date="2020" name="mSystems">
        <title>Genome- and Community-Level Interaction Insights into Carbon Utilization and Element Cycling Functions of Hydrothermarchaeota in Hydrothermal Sediment.</title>
        <authorList>
            <person name="Zhou Z."/>
            <person name="Liu Y."/>
            <person name="Xu W."/>
            <person name="Pan J."/>
            <person name="Luo Z.H."/>
            <person name="Li M."/>
        </authorList>
    </citation>
    <scope>NUCLEOTIDE SEQUENCE [LARGE SCALE GENOMIC DNA]</scope>
    <source>
        <strain evidence="12">HyVt-633</strain>
    </source>
</reference>
<dbReference type="Gene3D" id="3.30.1330.10">
    <property type="entry name" value="PurM-like, N-terminal domain"/>
    <property type="match status" value="2"/>
</dbReference>
<comment type="similarity">
    <text evidence="8">Belongs to the FGAMS family.</text>
</comment>
<feature type="binding site" evidence="8">
    <location>
        <position position="240"/>
    </location>
    <ligand>
        <name>substrate</name>
    </ligand>
</feature>
<protein>
    <recommendedName>
        <fullName evidence="8">Phosphoribosylformylglycinamidine synthase subunit PurL</fullName>
        <shortName evidence="8">FGAM synthase</shortName>
        <ecNumber evidence="8">6.3.5.3</ecNumber>
    </recommendedName>
    <alternativeName>
        <fullName evidence="8">Formylglycinamide ribonucleotide amidotransferase subunit II</fullName>
        <shortName evidence="8">FGAR amidotransferase II</shortName>
        <shortName evidence="8">FGAR-AT II</shortName>
    </alternativeName>
    <alternativeName>
        <fullName evidence="8">Glutamine amidotransferase PurL</fullName>
    </alternativeName>
    <alternativeName>
        <fullName evidence="8">Phosphoribosylformylglycinamidine synthase subunit II</fullName>
    </alternativeName>
</protein>
<feature type="binding site" evidence="8">
    <location>
        <position position="117"/>
    </location>
    <ligand>
        <name>Mg(2+)</name>
        <dbReference type="ChEBI" id="CHEBI:18420"/>
        <label>2</label>
    </ligand>
</feature>
<keyword evidence="5 8" id="KW-0658">Purine biosynthesis</keyword>
<feature type="domain" description="PurM-like N-terminal" evidence="9">
    <location>
        <begin position="75"/>
        <end position="189"/>
    </location>
</feature>
<comment type="catalytic activity">
    <reaction evidence="8">
        <text>N(2)-formyl-N(1)-(5-phospho-beta-D-ribosyl)glycinamide + L-glutamine + ATP + H2O = 2-formamido-N(1)-(5-O-phospho-beta-D-ribosyl)acetamidine + L-glutamate + ADP + phosphate + H(+)</text>
        <dbReference type="Rhea" id="RHEA:17129"/>
        <dbReference type="ChEBI" id="CHEBI:15377"/>
        <dbReference type="ChEBI" id="CHEBI:15378"/>
        <dbReference type="ChEBI" id="CHEBI:29985"/>
        <dbReference type="ChEBI" id="CHEBI:30616"/>
        <dbReference type="ChEBI" id="CHEBI:43474"/>
        <dbReference type="ChEBI" id="CHEBI:58359"/>
        <dbReference type="ChEBI" id="CHEBI:147286"/>
        <dbReference type="ChEBI" id="CHEBI:147287"/>
        <dbReference type="ChEBI" id="CHEBI:456216"/>
        <dbReference type="EC" id="6.3.5.3"/>
    </reaction>
</comment>
<feature type="binding site" evidence="8">
    <location>
        <position position="268"/>
    </location>
    <ligand>
        <name>Mg(2+)</name>
        <dbReference type="ChEBI" id="CHEBI:18420"/>
        <label>2</label>
    </ligand>
</feature>
<keyword evidence="1 8" id="KW-0963">Cytoplasm</keyword>
<dbReference type="InterPro" id="IPR016188">
    <property type="entry name" value="PurM-like_N"/>
</dbReference>
<evidence type="ECO:0000256" key="6">
    <source>
        <dbReference type="ARBA" id="ARBA00022840"/>
    </source>
</evidence>
<keyword evidence="2 8" id="KW-0436">Ligase</keyword>
<feature type="binding site" evidence="8">
    <location>
        <position position="539"/>
    </location>
    <ligand>
        <name>Mg(2+)</name>
        <dbReference type="ChEBI" id="CHEBI:18420"/>
        <label>1</label>
    </ligand>
</feature>
<dbReference type="SUPFAM" id="SSF55326">
    <property type="entry name" value="PurM N-terminal domain-like"/>
    <property type="match status" value="2"/>
</dbReference>
<sequence length="759" mass="81147">MSIEPEVNLQLAQEHGLNEEEYAKICDVLGRTPSFTELGIYSVMWSEHCSYKNSIAVLKTLPRDGAALLTQAGEENAGLVDIGDNLAVAFKIESHNHPSAVEPYQGAATGVGGIHRDIFTMGARPVASLDSLRFGSPRDPRVRYLVDGVVRGIGDYGNSFGVPTVAGEIYFEDCYTGNPLVNAMSVGLVEHHKTVSATAEGKGNPVLIVGSSTGRDGIHGATFASEEISEASEDKRPSVQVGDPFAEKLLLEATLEAIATGAVSGLQDMGAAGLTSSTSEMSARGIEKHGSGGIDIDLDLVPAREEGMSAYELMLSESQERMLIVAKKGREQEIIDVYKKWDVNAEVIGQVTDDNLLRVRQHGKVVAEIPAMSLVLGGDAPVYIREAVEKKPDTKAAALAPDESLDLKALTLQLLSRPNIASKAWVYDQYDSMVQTNTVTPVGQTDAAVIRIKGTKKGLAMKTDCNSRYVYLNPKAGGAIAVAECARNIACTGARPLAVTNCLNFGNPYKPEVYFQFKTAVEGMGDACRMFDTPVTGGNVSFYNETSLGGGRTAIYPTPTIGMVGLLDDIDNLVVSTFQEEGDAIVLLGDPELAPDGSEYLVMQYGTPGTESPAVDLEHEKNLQDLLVTLASKKLVRSAHDVSDGGIAVTLIEQSIMNRDTMLGFTVDLECSCKESAAIQKQFFSEAQGRVVISINPDNAGAVIEEAERLNVPVRIIGKVVPEGASIAINGHKAAEFSLDELVHAYKHALESSLHLEEL</sequence>
<dbReference type="CDD" id="cd02203">
    <property type="entry name" value="PurL_repeat1"/>
    <property type="match status" value="1"/>
</dbReference>
<dbReference type="UniPathway" id="UPA00074">
    <property type="reaction ID" value="UER00128"/>
</dbReference>
<feature type="domain" description="PurM-like N-terminal" evidence="9">
    <location>
        <begin position="445"/>
        <end position="566"/>
    </location>
</feature>
<dbReference type="GO" id="GO:0004642">
    <property type="term" value="F:phosphoribosylformylglycinamidine synthase activity"/>
    <property type="evidence" value="ECO:0007669"/>
    <property type="project" value="UniProtKB-UniRule"/>
</dbReference>
<dbReference type="GO" id="GO:0005737">
    <property type="term" value="C:cytoplasm"/>
    <property type="evidence" value="ECO:0007669"/>
    <property type="project" value="UniProtKB-SubCell"/>
</dbReference>
<evidence type="ECO:0000256" key="3">
    <source>
        <dbReference type="ARBA" id="ARBA00022723"/>
    </source>
</evidence>
<dbReference type="SUPFAM" id="SSF56042">
    <property type="entry name" value="PurM C-terminal domain-like"/>
    <property type="match status" value="2"/>
</dbReference>
<feature type="binding site" evidence="8">
    <location>
        <position position="93"/>
    </location>
    <ligand>
        <name>Mg(2+)</name>
        <dbReference type="ChEBI" id="CHEBI:18420"/>
        <label>1</label>
    </ligand>
</feature>
<evidence type="ECO:0000256" key="4">
    <source>
        <dbReference type="ARBA" id="ARBA00022741"/>
    </source>
</evidence>
<dbReference type="Proteomes" id="UP000886058">
    <property type="component" value="Unassembled WGS sequence"/>
</dbReference>
<feature type="domain" description="Phosphoribosylformylglycinamidine synthase linker" evidence="11">
    <location>
        <begin position="11"/>
        <end position="52"/>
    </location>
</feature>
<keyword evidence="3 8" id="KW-0479">Metal-binding</keyword>
<evidence type="ECO:0000259" key="9">
    <source>
        <dbReference type="Pfam" id="PF00586"/>
    </source>
</evidence>
<evidence type="ECO:0000256" key="5">
    <source>
        <dbReference type="ARBA" id="ARBA00022755"/>
    </source>
</evidence>
<proteinExistence type="inferred from homology"/>
<dbReference type="GO" id="GO:0005524">
    <property type="term" value="F:ATP binding"/>
    <property type="evidence" value="ECO:0007669"/>
    <property type="project" value="UniProtKB-UniRule"/>
</dbReference>
<comment type="function">
    <text evidence="8">Part of the phosphoribosylformylglycinamidine synthase complex involved in the purines biosynthetic pathway. Catalyzes the ATP-dependent conversion of formylglycinamide ribonucleotide (FGAR) and glutamine to yield formylglycinamidine ribonucleotide (FGAM) and glutamate. The FGAM synthase complex is composed of three subunits. PurQ produces an ammonia molecule by converting glutamine to glutamate. PurL transfers the ammonia molecule to FGAR to form FGAM in an ATP-dependent manner. PurS interacts with PurQ and PurL and is thought to assist in the transfer of the ammonia molecule from PurQ to PurL.</text>
</comment>
<keyword evidence="7 8" id="KW-0460">Magnesium</keyword>
<dbReference type="InterPro" id="IPR036921">
    <property type="entry name" value="PurM-like_N_sf"/>
</dbReference>
<dbReference type="InterPro" id="IPR036676">
    <property type="entry name" value="PurM-like_C_sf"/>
</dbReference>
<feature type="active site" description="Proton acceptor" evidence="8">
    <location>
        <position position="95"/>
    </location>
</feature>
<dbReference type="NCBIfam" id="NF002290">
    <property type="entry name" value="PRK01213.1"/>
    <property type="match status" value="1"/>
</dbReference>
<dbReference type="FunFam" id="3.30.1330.10:FF:000004">
    <property type="entry name" value="Phosphoribosylformylglycinamidine synthase subunit PurL"/>
    <property type="match status" value="1"/>
</dbReference>
<dbReference type="AlphaFoldDB" id="A0A7C5DF23"/>
<feature type="binding site" evidence="8">
    <location>
        <begin position="317"/>
        <end position="319"/>
    </location>
    <ligand>
        <name>substrate</name>
    </ligand>
</feature>
<dbReference type="InterPro" id="IPR010074">
    <property type="entry name" value="PRibForGlyAmidine_synth_PurL"/>
</dbReference>
<feature type="binding site" evidence="8">
    <location>
        <position position="51"/>
    </location>
    <ligand>
        <name>ATP</name>
        <dbReference type="ChEBI" id="CHEBI:30616"/>
    </ligand>
</feature>
<comment type="caution">
    <text evidence="12">The sequence shown here is derived from an EMBL/GenBank/DDBJ whole genome shotgun (WGS) entry which is preliminary data.</text>
</comment>
<feature type="binding site" evidence="8">
    <location>
        <position position="91"/>
    </location>
    <ligand>
        <name>ATP</name>
        <dbReference type="ChEBI" id="CHEBI:30616"/>
    </ligand>
</feature>
<evidence type="ECO:0000256" key="8">
    <source>
        <dbReference type="HAMAP-Rule" id="MF_00420"/>
    </source>
</evidence>
<comment type="pathway">
    <text evidence="8">Purine metabolism; IMP biosynthesis via de novo pathway; 5-amino-1-(5-phospho-D-ribosyl)imidazole from N(2)-formyl-N(1)-(5-phospho-D-ribosyl)glycinamide: step 1/2.</text>
</comment>
<dbReference type="EMBL" id="DRSQ01000197">
    <property type="protein sequence ID" value="HHE32773.1"/>
    <property type="molecule type" value="Genomic_DNA"/>
</dbReference>
<evidence type="ECO:0000259" key="11">
    <source>
        <dbReference type="Pfam" id="PF18072"/>
    </source>
</evidence>
<gene>
    <name evidence="8 12" type="primary">purL</name>
    <name evidence="12" type="ORF">ENL07_09190</name>
</gene>
<dbReference type="Gene3D" id="3.90.650.10">
    <property type="entry name" value="PurM-like C-terminal domain"/>
    <property type="match status" value="2"/>
</dbReference>
<dbReference type="CDD" id="cd02204">
    <property type="entry name" value="PurL_repeat2"/>
    <property type="match status" value="1"/>
</dbReference>
<dbReference type="HAMAP" id="MF_00420">
    <property type="entry name" value="PurL_2"/>
    <property type="match status" value="1"/>
</dbReference>
<feature type="binding site" evidence="8">
    <location>
        <position position="541"/>
    </location>
    <ligand>
        <name>substrate</name>
    </ligand>
</feature>
<accession>A0A7C5DF23</accession>
<comment type="caution">
    <text evidence="8">Lacks conserved residue(s) required for the propagation of feature annotation.</text>
</comment>
<keyword evidence="6 8" id="KW-0067">ATP-binding</keyword>
<evidence type="ECO:0000256" key="1">
    <source>
        <dbReference type="ARBA" id="ARBA00022490"/>
    </source>
</evidence>
<dbReference type="PANTHER" id="PTHR43555">
    <property type="entry name" value="PHOSPHORIBOSYLFORMYLGLYCINAMIDINE SYNTHASE SUBUNIT PURL"/>
    <property type="match status" value="1"/>
</dbReference>
<evidence type="ECO:0000256" key="2">
    <source>
        <dbReference type="ARBA" id="ARBA00022598"/>
    </source>
</evidence>
<organism evidence="12">
    <name type="scientific">Chlorobaculum parvum</name>
    <dbReference type="NCBI Taxonomy" id="274539"/>
    <lineage>
        <taxon>Bacteria</taxon>
        <taxon>Pseudomonadati</taxon>
        <taxon>Chlorobiota</taxon>
        <taxon>Chlorobiia</taxon>
        <taxon>Chlorobiales</taxon>
        <taxon>Chlorobiaceae</taxon>
        <taxon>Chlorobaculum</taxon>
    </lineage>
</organism>
<feature type="active site" evidence="8">
    <location>
        <position position="48"/>
    </location>
</feature>
<feature type="binding site" evidence="8">
    <location>
        <begin position="94"/>
        <end position="97"/>
    </location>
    <ligand>
        <name>substrate</name>
    </ligand>
</feature>
<evidence type="ECO:0000256" key="7">
    <source>
        <dbReference type="ARBA" id="ARBA00022842"/>
    </source>
</evidence>
<dbReference type="InterPro" id="IPR010918">
    <property type="entry name" value="PurM-like_C_dom"/>
</dbReference>
<dbReference type="PIRSF" id="PIRSF001587">
    <property type="entry name" value="FGAM_synthase_II"/>
    <property type="match status" value="1"/>
</dbReference>
<dbReference type="EC" id="6.3.5.3" evidence="8"/>
<comment type="subunit">
    <text evidence="8">Monomer. Part of the FGAM synthase complex composed of 1 PurL, 1 PurQ and 2 PurS subunits.</text>
</comment>
<keyword evidence="4 8" id="KW-0547">Nucleotide-binding</keyword>
<dbReference type="Pfam" id="PF18072">
    <property type="entry name" value="FGAR-AT_linker"/>
    <property type="match status" value="1"/>
</dbReference>
<evidence type="ECO:0000313" key="12">
    <source>
        <dbReference type="EMBL" id="HHE32773.1"/>
    </source>
</evidence>